<dbReference type="Pfam" id="PF13306">
    <property type="entry name" value="LRR_5"/>
    <property type="match status" value="1"/>
</dbReference>
<comment type="caution">
    <text evidence="1">The sequence shown here is derived from an EMBL/GenBank/DDBJ whole genome shotgun (WGS) entry which is preliminary data.</text>
</comment>
<dbReference type="AlphaFoldDB" id="A0A9W7CEV0"/>
<dbReference type="Gene3D" id="3.80.10.10">
    <property type="entry name" value="Ribonuclease Inhibitor"/>
    <property type="match status" value="1"/>
</dbReference>
<dbReference type="InterPro" id="IPR053139">
    <property type="entry name" value="Surface_bspA-like"/>
</dbReference>
<organism evidence="1 2">
    <name type="scientific">Triparma laevis f. longispina</name>
    <dbReference type="NCBI Taxonomy" id="1714387"/>
    <lineage>
        <taxon>Eukaryota</taxon>
        <taxon>Sar</taxon>
        <taxon>Stramenopiles</taxon>
        <taxon>Ochrophyta</taxon>
        <taxon>Bolidophyceae</taxon>
        <taxon>Parmales</taxon>
        <taxon>Triparmaceae</taxon>
        <taxon>Triparma</taxon>
    </lineage>
</organism>
<gene>
    <name evidence="1" type="ORF">TrLO_g12651</name>
</gene>
<name>A0A9W7CEV0_9STRA</name>
<dbReference type="OrthoDB" id="10264456at2759"/>
<dbReference type="InterPro" id="IPR032675">
    <property type="entry name" value="LRR_dom_sf"/>
</dbReference>
<sequence length="204" mass="22532">MFTPEFRSHFIEFVPGDTLMTLRLVTNGWKAAADVFINVGVKSGEIIVHSGNDLDWRIYSGGIRALITRVIFSLNATKVGEYICKFADNLVIVDIPDITSIGLHAFTCCMSLTAVYLPTTLTSIGNYTFNLCTSLENFDLLHTNLQELGEMAVAGCLEIKSMTIPDSLRTLGYRVFDGCVKLVPSNINTQYNDAVVAHLRSLQN</sequence>
<proteinExistence type="predicted"/>
<dbReference type="PANTHER" id="PTHR45661">
    <property type="entry name" value="SURFACE ANTIGEN"/>
    <property type="match status" value="1"/>
</dbReference>
<protein>
    <submittedName>
        <fullName evidence="1">Uncharacterized protein</fullName>
    </submittedName>
</protein>
<dbReference type="Proteomes" id="UP001165122">
    <property type="component" value="Unassembled WGS sequence"/>
</dbReference>
<dbReference type="EMBL" id="BRXW01000127">
    <property type="protein sequence ID" value="GMI08657.1"/>
    <property type="molecule type" value="Genomic_DNA"/>
</dbReference>
<evidence type="ECO:0000313" key="2">
    <source>
        <dbReference type="Proteomes" id="UP001165122"/>
    </source>
</evidence>
<dbReference type="PANTHER" id="PTHR45661:SF3">
    <property type="entry name" value="IG-LIKE DOMAIN-CONTAINING PROTEIN"/>
    <property type="match status" value="1"/>
</dbReference>
<evidence type="ECO:0000313" key="1">
    <source>
        <dbReference type="EMBL" id="GMI08657.1"/>
    </source>
</evidence>
<accession>A0A9W7CEV0</accession>
<dbReference type="SUPFAM" id="SSF52058">
    <property type="entry name" value="L domain-like"/>
    <property type="match status" value="1"/>
</dbReference>
<reference evidence="2" key="1">
    <citation type="journal article" date="2023" name="Commun. Biol.">
        <title>Genome analysis of Parmales, the sister group of diatoms, reveals the evolutionary specialization of diatoms from phago-mixotrophs to photoautotrophs.</title>
        <authorList>
            <person name="Ban H."/>
            <person name="Sato S."/>
            <person name="Yoshikawa S."/>
            <person name="Yamada K."/>
            <person name="Nakamura Y."/>
            <person name="Ichinomiya M."/>
            <person name="Sato N."/>
            <person name="Blanc-Mathieu R."/>
            <person name="Endo H."/>
            <person name="Kuwata A."/>
            <person name="Ogata H."/>
        </authorList>
    </citation>
    <scope>NUCLEOTIDE SEQUENCE [LARGE SCALE GENOMIC DNA]</scope>
    <source>
        <strain evidence="2">NIES 3700</strain>
    </source>
</reference>
<dbReference type="InterPro" id="IPR026906">
    <property type="entry name" value="LRR_5"/>
</dbReference>
<keyword evidence="2" id="KW-1185">Reference proteome</keyword>